<dbReference type="Proteomes" id="UP000284403">
    <property type="component" value="Unassembled WGS sequence"/>
</dbReference>
<accession>A0A3R7N1C6</accession>
<dbReference type="RefSeq" id="XP_029230251.1">
    <property type="nucleotide sequence ID" value="XM_029369681.1"/>
</dbReference>
<dbReference type="OrthoDB" id="270755at2759"/>
<protein>
    <submittedName>
        <fullName evidence="2">Uncharacterized protein</fullName>
    </submittedName>
</protein>
<organism evidence="2 3">
    <name type="scientific">Trypanosoma conorhini</name>
    <dbReference type="NCBI Taxonomy" id="83891"/>
    <lineage>
        <taxon>Eukaryota</taxon>
        <taxon>Discoba</taxon>
        <taxon>Euglenozoa</taxon>
        <taxon>Kinetoplastea</taxon>
        <taxon>Metakinetoplastina</taxon>
        <taxon>Trypanosomatida</taxon>
        <taxon>Trypanosomatidae</taxon>
        <taxon>Trypanosoma</taxon>
    </lineage>
</organism>
<feature type="region of interest" description="Disordered" evidence="1">
    <location>
        <begin position="264"/>
        <end position="310"/>
    </location>
</feature>
<comment type="caution">
    <text evidence="2">The sequence shown here is derived from an EMBL/GenBank/DDBJ whole genome shotgun (WGS) entry which is preliminary data.</text>
</comment>
<keyword evidence="3" id="KW-1185">Reference proteome</keyword>
<dbReference type="EMBL" id="MKKU01000112">
    <property type="protein sequence ID" value="RNF23785.1"/>
    <property type="molecule type" value="Genomic_DNA"/>
</dbReference>
<sequence length="461" mass="51163">MSQTELFTDLFEEEAQSLGKALLALTAVGYFAFQENESTLFRRDDVKYAIDAYLPQGYDRGIIASRANQRLAKSLIVNGLHLNSVKEQVQLAVGREAKLKALSELFAASLASILCAAHIHSLTITLHVVKNMALVLVYVLRKREARRGGTVVSKLRSWWSGGTQNLVMETLVEHLQRQFEASPFAQAIDEDTIASGDLLRCLSVETLLKLTVPRVVEAAQLAVRAALNRRPPHMFSVTGIVTGGDLRELLDGLSEDMESRLAWSDWFTPPPSSTSSQLLSPRGQKESLGTSNAENKLTDAGTSDSDVENGIFNYPAGSTAILPDGFSSSMRTQRDRAVLESFFGPQSEEDSEVRAAREEEQRREQLAREQSASFFHELIHSASFNEICIAHATEVLEDTKKSLTDLRRVGSYDAMTDSAKMIHVITSLENYRLRLLDRDFNVPLYLQLFCQETVRATCGSP</sequence>
<dbReference type="GeneID" id="40316369"/>
<feature type="compositionally biased region" description="Polar residues" evidence="1">
    <location>
        <begin position="287"/>
        <end position="304"/>
    </location>
</feature>
<reference evidence="2 3" key="1">
    <citation type="journal article" date="2018" name="BMC Genomics">
        <title>Genomic comparison of Trypanosoma conorhini and Trypanosoma rangeli to Trypanosoma cruzi strains of high and low virulence.</title>
        <authorList>
            <person name="Bradwell K.R."/>
            <person name="Koparde V.N."/>
            <person name="Matveyev A.V."/>
            <person name="Serrano M.G."/>
            <person name="Alves J.M."/>
            <person name="Parikh H."/>
            <person name="Huang B."/>
            <person name="Lee V."/>
            <person name="Espinosa-Alvarez O."/>
            <person name="Ortiz P.A."/>
            <person name="Costa-Martins A.G."/>
            <person name="Teixeira M.M."/>
            <person name="Buck G.A."/>
        </authorList>
    </citation>
    <scope>NUCLEOTIDE SEQUENCE [LARGE SCALE GENOMIC DNA]</scope>
    <source>
        <strain evidence="2 3">025E</strain>
    </source>
</reference>
<proteinExistence type="predicted"/>
<gene>
    <name evidence="2" type="ORF">Tco025E_02758</name>
</gene>
<evidence type="ECO:0000256" key="1">
    <source>
        <dbReference type="SAM" id="MobiDB-lite"/>
    </source>
</evidence>
<evidence type="ECO:0000313" key="3">
    <source>
        <dbReference type="Proteomes" id="UP000284403"/>
    </source>
</evidence>
<dbReference type="AlphaFoldDB" id="A0A3R7N1C6"/>
<name>A0A3R7N1C6_9TRYP</name>
<evidence type="ECO:0000313" key="2">
    <source>
        <dbReference type="EMBL" id="RNF23785.1"/>
    </source>
</evidence>